<gene>
    <name evidence="1" type="ORF">XENOCAPTIV_001332</name>
</gene>
<name>A0ABV0RES9_9TELE</name>
<keyword evidence="2" id="KW-1185">Reference proteome</keyword>
<sequence>MCPLCSLGALPNAPPGHHHAVLQDTAEEETLEPEEPVEEGRPSSAHLLRLRLRAFMKKLLTVESSRPSCWEIVTCSSLVGRWFSLKMAMSVRRCRSVNTSRVRFGPWLHLPLCISITEPFTSNTL</sequence>
<dbReference type="Proteomes" id="UP001434883">
    <property type="component" value="Unassembled WGS sequence"/>
</dbReference>
<accession>A0ABV0RES9</accession>
<evidence type="ECO:0000313" key="2">
    <source>
        <dbReference type="Proteomes" id="UP001434883"/>
    </source>
</evidence>
<protein>
    <submittedName>
        <fullName evidence="1">Uncharacterized protein</fullName>
    </submittedName>
</protein>
<proteinExistence type="predicted"/>
<organism evidence="1 2">
    <name type="scientific">Xenoophorus captivus</name>
    <dbReference type="NCBI Taxonomy" id="1517983"/>
    <lineage>
        <taxon>Eukaryota</taxon>
        <taxon>Metazoa</taxon>
        <taxon>Chordata</taxon>
        <taxon>Craniata</taxon>
        <taxon>Vertebrata</taxon>
        <taxon>Euteleostomi</taxon>
        <taxon>Actinopterygii</taxon>
        <taxon>Neopterygii</taxon>
        <taxon>Teleostei</taxon>
        <taxon>Neoteleostei</taxon>
        <taxon>Acanthomorphata</taxon>
        <taxon>Ovalentaria</taxon>
        <taxon>Atherinomorphae</taxon>
        <taxon>Cyprinodontiformes</taxon>
        <taxon>Goodeidae</taxon>
        <taxon>Xenoophorus</taxon>
    </lineage>
</organism>
<comment type="caution">
    <text evidence="1">The sequence shown here is derived from an EMBL/GenBank/DDBJ whole genome shotgun (WGS) entry which is preliminary data.</text>
</comment>
<reference evidence="1 2" key="1">
    <citation type="submission" date="2021-06" db="EMBL/GenBank/DDBJ databases">
        <authorList>
            <person name="Palmer J.M."/>
        </authorList>
    </citation>
    <scope>NUCLEOTIDE SEQUENCE [LARGE SCALE GENOMIC DNA]</scope>
    <source>
        <strain evidence="1 2">XC_2019</strain>
        <tissue evidence="1">Muscle</tissue>
    </source>
</reference>
<evidence type="ECO:0000313" key="1">
    <source>
        <dbReference type="EMBL" id="MEQ2206658.1"/>
    </source>
</evidence>
<dbReference type="EMBL" id="JAHRIN010043136">
    <property type="protein sequence ID" value="MEQ2206658.1"/>
    <property type="molecule type" value="Genomic_DNA"/>
</dbReference>